<dbReference type="InterPro" id="IPR027463">
    <property type="entry name" value="AcrB_DN_DC_subdom"/>
</dbReference>
<dbReference type="Gene3D" id="3.30.70.1430">
    <property type="entry name" value="Multidrug efflux transporter AcrB pore domain"/>
    <property type="match status" value="1"/>
</dbReference>
<dbReference type="HOGENOM" id="CLU_962107_0_0_3"/>
<dbReference type="Pfam" id="PF00873">
    <property type="entry name" value="ACR_tran"/>
    <property type="match status" value="1"/>
</dbReference>
<dbReference type="PANTHER" id="PTHR32063">
    <property type="match status" value="1"/>
</dbReference>
<keyword evidence="1" id="KW-0812">Transmembrane</keyword>
<dbReference type="AlphaFoldDB" id="B4VI09"/>
<evidence type="ECO:0000313" key="2">
    <source>
        <dbReference type="EMBL" id="EDX78712.1"/>
    </source>
</evidence>
<dbReference type="Proteomes" id="UP000003835">
    <property type="component" value="Unassembled WGS sequence"/>
</dbReference>
<dbReference type="GO" id="GO:0042910">
    <property type="term" value="F:xenobiotic transmembrane transporter activity"/>
    <property type="evidence" value="ECO:0007669"/>
    <property type="project" value="TreeGrafter"/>
</dbReference>
<dbReference type="Gene3D" id="3.30.2090.10">
    <property type="entry name" value="Multidrug efflux transporter AcrB TolC docking domain, DN and DC subdomains"/>
    <property type="match status" value="1"/>
</dbReference>
<keyword evidence="1" id="KW-1133">Transmembrane helix</keyword>
<reference evidence="2 3" key="1">
    <citation type="submission" date="2008-07" db="EMBL/GenBank/DDBJ databases">
        <authorList>
            <person name="Tandeau de Marsac N."/>
            <person name="Ferriera S."/>
            <person name="Johnson J."/>
            <person name="Kravitz S."/>
            <person name="Beeson K."/>
            <person name="Sutton G."/>
            <person name="Rogers Y.-H."/>
            <person name="Friedman R."/>
            <person name="Frazier M."/>
            <person name="Venter J.C."/>
        </authorList>
    </citation>
    <scope>NUCLEOTIDE SEQUENCE [LARGE SCALE GENOMIC DNA]</scope>
    <source>
        <strain evidence="2 3">PCC 7420</strain>
    </source>
</reference>
<dbReference type="InterPro" id="IPR001036">
    <property type="entry name" value="Acrflvin-R"/>
</dbReference>
<dbReference type="STRING" id="118168.MC7420_7365"/>
<gene>
    <name evidence="2" type="ORF">MC7420_7365</name>
</gene>
<evidence type="ECO:0000313" key="3">
    <source>
        <dbReference type="Proteomes" id="UP000003835"/>
    </source>
</evidence>
<dbReference type="Gene3D" id="3.30.70.1440">
    <property type="entry name" value="Multidrug efflux transporter AcrB pore domain"/>
    <property type="match status" value="1"/>
</dbReference>
<organism evidence="2 3">
    <name type="scientific">Coleofasciculus chthonoplastes PCC 7420</name>
    <dbReference type="NCBI Taxonomy" id="118168"/>
    <lineage>
        <taxon>Bacteria</taxon>
        <taxon>Bacillati</taxon>
        <taxon>Cyanobacteriota</taxon>
        <taxon>Cyanophyceae</taxon>
        <taxon>Coleofasciculales</taxon>
        <taxon>Coleofasciculaceae</taxon>
        <taxon>Coleofasciculus</taxon>
    </lineage>
</organism>
<dbReference type="PANTHER" id="PTHR32063:SF24">
    <property type="entry name" value="CATION EFFLUX SYSTEM (ACRB_ACRD_ACRF FAMILY)"/>
    <property type="match status" value="1"/>
</dbReference>
<evidence type="ECO:0008006" key="4">
    <source>
        <dbReference type="Google" id="ProtNLM"/>
    </source>
</evidence>
<dbReference type="Gene3D" id="1.20.1640.10">
    <property type="entry name" value="Multidrug efflux transporter AcrB transmembrane domain"/>
    <property type="match status" value="2"/>
</dbReference>
<feature type="transmembrane region" description="Helical" evidence="1">
    <location>
        <begin position="69"/>
        <end position="93"/>
    </location>
</feature>
<proteinExistence type="predicted"/>
<name>B4VI09_9CYAN</name>
<keyword evidence="1" id="KW-0472">Membrane</keyword>
<dbReference type="GO" id="GO:0005886">
    <property type="term" value="C:plasma membrane"/>
    <property type="evidence" value="ECO:0007669"/>
    <property type="project" value="TreeGrafter"/>
</dbReference>
<dbReference type="eggNOG" id="COG0841">
    <property type="taxonomic scope" value="Bacteria"/>
</dbReference>
<evidence type="ECO:0000256" key="1">
    <source>
        <dbReference type="SAM" id="Phobius"/>
    </source>
</evidence>
<sequence>MLPITAITCLLLSFAIAILVDVPLSRFLLAGVSKENKTSRIDQLSETASERFTQWSLNHTVRNQTTARAWTAGTIALFLCVVFAFTQIPTVFFPETDARDLSINVEMPPTTTLEISQAVADDLGQHLRSKDYFESVIKYVGRRSTLVSSGELQPSQASYLVGFDAVFVPEEQRQFTSFEYVDKLRPQLEAALTSYPGATLVINSQQAAQNEDPIQVEITGNNLSELRRISGDIQLALRQIPGTTDVRDNLGDLQPDLKLIPEREQLDFYGISEEQLAAQARYYSNRHGC</sequence>
<dbReference type="EMBL" id="DS989841">
    <property type="protein sequence ID" value="EDX78712.1"/>
    <property type="molecule type" value="Genomic_DNA"/>
</dbReference>
<accession>B4VI09</accession>
<protein>
    <recommendedName>
        <fullName evidence="4">RND transporter, HAE1/HME family, permease protein</fullName>
    </recommendedName>
</protein>
<keyword evidence="3" id="KW-1185">Reference proteome</keyword>